<reference evidence="3 4" key="1">
    <citation type="submission" date="2019-09" db="EMBL/GenBank/DDBJ databases">
        <authorList>
            <person name="Park J.-S."/>
            <person name="Choi H.-J."/>
        </authorList>
    </citation>
    <scope>NUCLEOTIDE SEQUENCE [LARGE SCALE GENOMIC DNA]</scope>
    <source>
        <strain evidence="3 4">176SS1-4</strain>
    </source>
</reference>
<feature type="domain" description="VWFA" evidence="2">
    <location>
        <begin position="26"/>
        <end position="206"/>
    </location>
</feature>
<evidence type="ECO:0000313" key="4">
    <source>
        <dbReference type="Proteomes" id="UP000326554"/>
    </source>
</evidence>
<evidence type="ECO:0000256" key="1">
    <source>
        <dbReference type="SAM" id="SignalP"/>
    </source>
</evidence>
<dbReference type="SMART" id="SM00327">
    <property type="entry name" value="VWA"/>
    <property type="match status" value="1"/>
</dbReference>
<name>A0A5J5GL30_9RHOB</name>
<proteinExistence type="predicted"/>
<dbReference type="SUPFAM" id="SSF53300">
    <property type="entry name" value="vWA-like"/>
    <property type="match status" value="1"/>
</dbReference>
<protein>
    <submittedName>
        <fullName evidence="3">VWA domain-containing protein</fullName>
    </submittedName>
</protein>
<feature type="chain" id="PRO_5023813627" evidence="1">
    <location>
        <begin position="21"/>
        <end position="983"/>
    </location>
</feature>
<dbReference type="Gene3D" id="3.40.50.410">
    <property type="entry name" value="von Willebrand factor, type A domain"/>
    <property type="match status" value="1"/>
</dbReference>
<sequence>MRHIAIICLTLLLLPFGAAAQQSRPNTILVMDGSGSMWGQIDGVNKIVIARDVVSEILSTFPNDQNLGLTVYGHRTRGDCTDIETVVAPDAGTAGRIVEQVNNINPRGRTPMTDAVIAAAEALRFTEEKATVVLVSDGIETCNPDPCAAARALEEAGIDFTAHVIGFDVAGEAEALAQMQCIAEETGGTFATAQNASELTDALAVVVEPEPVVAPGTFVAEMADGTVIADPVLWDISSDSGALAEGEQGNPLERELLEGTYTAEAYWTVGETAQETTFTVAGDAPVTVTLTFEEPLPTASVTHPGSAVAGSMIEVAWDGPDAERDYIAVSVPDDTGYEEYVYTEEGSPAVLRMPSTPGTYEVRYVLSEGRQILAASPIEVTEVTAAVEGPAEAMAGETIQVDWEGPDYPRDYLAVSAPDDDGYVNYVYTEEGAPGALVLPAEPGEYELRYVMSQDRRIIARAPITVSPVKAELSAPETAIAGETITIGWEGPDYAGDYLGVSVPGEENYVNYVYTRDGNPAELLMPTAPGTYELRYYLNQDRRVIATRPIDVTEVGAELTAPDSAPAGETIEVGWSGPDYQGDYLAVSIPGEDGSVNYTYTRDGNPAEIEMPVEPGTYELRYIVNQDRTVLASRPIEVTELSISVEAPPEATVGATIPVGWTGPAYQNDFIAVAVPGENRSVNYTYTRDGNPAELEMPVEPGTYEVRYVLGQGNEIAATSEITVSAAEVAVSGPASAVAGDTIEVEWTGPAYRNDFVAVAVPGENRSVNYTYTRDGNPAQLEMPVEAGEYELRYVFGQGNRVAVSQPITIETAKATLEVQDSAVAGETIQVGWEGPSYRNDFIAVAEPGENRSVNYTYTRDGNPAELEMPVDAGDYEVRYVLGQGNTVIQREPITIVAAEAQLVAPQSGPAGGTLPVGWDGPGYRDDFIAIAEVGADRSIDYVYTREGNPVMLELPETPGTYELRYALGQGNKVIFTLPVTVE</sequence>
<evidence type="ECO:0000259" key="2">
    <source>
        <dbReference type="PROSITE" id="PS50234"/>
    </source>
</evidence>
<dbReference type="PROSITE" id="PS50234">
    <property type="entry name" value="VWFA"/>
    <property type="match status" value="1"/>
</dbReference>
<dbReference type="Proteomes" id="UP000326554">
    <property type="component" value="Unassembled WGS sequence"/>
</dbReference>
<dbReference type="EMBL" id="VYQE01000002">
    <property type="protein sequence ID" value="KAA9008981.1"/>
    <property type="molecule type" value="Genomic_DNA"/>
</dbReference>
<gene>
    <name evidence="3" type="ORF">F3S47_06910</name>
</gene>
<feature type="signal peptide" evidence="1">
    <location>
        <begin position="1"/>
        <end position="20"/>
    </location>
</feature>
<dbReference type="RefSeq" id="WP_150444514.1">
    <property type="nucleotide sequence ID" value="NZ_VYQE01000002.1"/>
</dbReference>
<dbReference type="Pfam" id="PF13519">
    <property type="entry name" value="VWA_2"/>
    <property type="match status" value="1"/>
</dbReference>
<dbReference type="AlphaFoldDB" id="A0A5J5GL30"/>
<accession>A0A5J5GL30</accession>
<organism evidence="3 4">
    <name type="scientific">Histidinibacterium aquaticum</name>
    <dbReference type="NCBI Taxonomy" id="2613962"/>
    <lineage>
        <taxon>Bacteria</taxon>
        <taxon>Pseudomonadati</taxon>
        <taxon>Pseudomonadota</taxon>
        <taxon>Alphaproteobacteria</taxon>
        <taxon>Rhodobacterales</taxon>
        <taxon>Paracoccaceae</taxon>
        <taxon>Histidinibacterium</taxon>
    </lineage>
</organism>
<keyword evidence="1" id="KW-0732">Signal</keyword>
<dbReference type="InterPro" id="IPR002035">
    <property type="entry name" value="VWF_A"/>
</dbReference>
<dbReference type="InterPro" id="IPR036465">
    <property type="entry name" value="vWFA_dom_sf"/>
</dbReference>
<comment type="caution">
    <text evidence="3">The sequence shown here is derived from an EMBL/GenBank/DDBJ whole genome shotgun (WGS) entry which is preliminary data.</text>
</comment>
<evidence type="ECO:0000313" key="3">
    <source>
        <dbReference type="EMBL" id="KAA9008981.1"/>
    </source>
</evidence>
<keyword evidence="4" id="KW-1185">Reference proteome</keyword>